<sequence>MKYHLPLVLYDPECPLCVRFKQGLEYLDKSLNFVSVREDEVYTVFPELSRQDCISKVHLITPDKEILTGPEVVDYLVKTLPGVSKLSWLLDNEQGQKVKNYFYEKVEELRELTQKKQEECDQCPRRR</sequence>
<dbReference type="InterPro" id="IPR007263">
    <property type="entry name" value="DCC1-like"/>
</dbReference>
<organism evidence="1 2">
    <name type="scientific">Peredibacter starrii</name>
    <dbReference type="NCBI Taxonomy" id="28202"/>
    <lineage>
        <taxon>Bacteria</taxon>
        <taxon>Pseudomonadati</taxon>
        <taxon>Bdellovibrionota</taxon>
        <taxon>Bacteriovoracia</taxon>
        <taxon>Bacteriovoracales</taxon>
        <taxon>Bacteriovoracaceae</taxon>
        <taxon>Peredibacter</taxon>
    </lineage>
</organism>
<dbReference type="Proteomes" id="UP001324634">
    <property type="component" value="Chromosome"/>
</dbReference>
<evidence type="ECO:0000313" key="2">
    <source>
        <dbReference type="Proteomes" id="UP001324634"/>
    </source>
</evidence>
<dbReference type="EMBL" id="CP139487">
    <property type="protein sequence ID" value="WPU65789.1"/>
    <property type="molecule type" value="Genomic_DNA"/>
</dbReference>
<dbReference type="AlphaFoldDB" id="A0AAX4HR72"/>
<name>A0AAX4HR72_9BACT</name>
<dbReference type="KEGG" id="psti:SOO65_03420"/>
<protein>
    <submittedName>
        <fullName evidence="1">DCC1-like thiol-disulfide oxidoreductase family protein</fullName>
    </submittedName>
</protein>
<proteinExistence type="predicted"/>
<evidence type="ECO:0000313" key="1">
    <source>
        <dbReference type="EMBL" id="WPU65789.1"/>
    </source>
</evidence>
<dbReference type="GO" id="GO:0015035">
    <property type="term" value="F:protein-disulfide reductase activity"/>
    <property type="evidence" value="ECO:0007669"/>
    <property type="project" value="InterPro"/>
</dbReference>
<reference evidence="1 2" key="1">
    <citation type="submission" date="2023-11" db="EMBL/GenBank/DDBJ databases">
        <title>Peredibacter starrii A3.12.</title>
        <authorList>
            <person name="Mitchell R.J."/>
        </authorList>
    </citation>
    <scope>NUCLEOTIDE SEQUENCE [LARGE SCALE GENOMIC DNA]</scope>
    <source>
        <strain evidence="1 2">A3.12</strain>
    </source>
</reference>
<dbReference type="Pfam" id="PF04134">
    <property type="entry name" value="DCC1-like"/>
    <property type="match status" value="1"/>
</dbReference>
<accession>A0AAX4HR72</accession>
<gene>
    <name evidence="1" type="ORF">SOO65_03420</name>
</gene>
<keyword evidence="2" id="KW-1185">Reference proteome</keyword>
<dbReference type="RefSeq" id="WP_321396950.1">
    <property type="nucleotide sequence ID" value="NZ_CP139487.1"/>
</dbReference>